<keyword evidence="1" id="KW-0472">Membrane</keyword>
<keyword evidence="1" id="KW-1133">Transmembrane helix</keyword>
<keyword evidence="1" id="KW-0812">Transmembrane</keyword>
<evidence type="ECO:0000313" key="4">
    <source>
        <dbReference type="Proteomes" id="UP001500751"/>
    </source>
</evidence>
<dbReference type="RefSeq" id="WP_344669560.1">
    <property type="nucleotide sequence ID" value="NZ_BAAAQN010000048.1"/>
</dbReference>
<organism evidence="3 4">
    <name type="scientific">Catenulispora yoronensis</name>
    <dbReference type="NCBI Taxonomy" id="450799"/>
    <lineage>
        <taxon>Bacteria</taxon>
        <taxon>Bacillati</taxon>
        <taxon>Actinomycetota</taxon>
        <taxon>Actinomycetes</taxon>
        <taxon>Catenulisporales</taxon>
        <taxon>Catenulisporaceae</taxon>
        <taxon>Catenulispora</taxon>
    </lineage>
</organism>
<dbReference type="Pfam" id="PF12697">
    <property type="entry name" value="Abhydrolase_6"/>
    <property type="match status" value="1"/>
</dbReference>
<dbReference type="Gene3D" id="3.40.50.1820">
    <property type="entry name" value="alpha/beta hydrolase"/>
    <property type="match status" value="1"/>
</dbReference>
<dbReference type="PANTHER" id="PTHR37017">
    <property type="entry name" value="AB HYDROLASE-1 DOMAIN-CONTAINING PROTEIN-RELATED"/>
    <property type="match status" value="1"/>
</dbReference>
<dbReference type="InterPro" id="IPR052897">
    <property type="entry name" value="Sec-Metab_Biosynth_Hydrolase"/>
</dbReference>
<proteinExistence type="predicted"/>
<evidence type="ECO:0000256" key="1">
    <source>
        <dbReference type="SAM" id="Phobius"/>
    </source>
</evidence>
<protein>
    <submittedName>
        <fullName evidence="3">Alpha/beta hydrolase</fullName>
    </submittedName>
</protein>
<reference evidence="3 4" key="1">
    <citation type="journal article" date="2019" name="Int. J. Syst. Evol. Microbiol.">
        <title>The Global Catalogue of Microorganisms (GCM) 10K type strain sequencing project: providing services to taxonomists for standard genome sequencing and annotation.</title>
        <authorList>
            <consortium name="The Broad Institute Genomics Platform"/>
            <consortium name="The Broad Institute Genome Sequencing Center for Infectious Disease"/>
            <person name="Wu L."/>
            <person name="Ma J."/>
        </authorList>
    </citation>
    <scope>NUCLEOTIDE SEQUENCE [LARGE SCALE GENOMIC DNA]</scope>
    <source>
        <strain evidence="3 4">JCM 16014</strain>
    </source>
</reference>
<accession>A0ABN2V4A5</accession>
<feature type="domain" description="AB hydrolase-1" evidence="2">
    <location>
        <begin position="64"/>
        <end position="288"/>
    </location>
</feature>
<dbReference type="SUPFAM" id="SSF53474">
    <property type="entry name" value="alpha/beta-Hydrolases"/>
    <property type="match status" value="1"/>
</dbReference>
<sequence>MSEHLSENLSETPRSQRWRRLGVVTVVAASTVASVGVTAASGAVPAASSSASPASRPAPAKPTIVFVHGAFADSSGFDSEIRTLRRLGYPVLAAPDPLRTVSGDADSVRALLATVAGPVVLVGHSYGGAVITNAAVGAPNVKALVYLGAFIPDAGQSINDIQVATPGSLLGPATTRIVPFADPSMPGGQNADIYVQADQYRAVIAADVDARTAADMAVTQRPLALSAQLGPSGPPAWKTVPSWDLITLDDRAIPAAAQRAMAARAGAHVETVHSSHAVMVSHPKAVVDIILDAAKAAAGH</sequence>
<gene>
    <name evidence="3" type="ORF">GCM10009839_65470</name>
</gene>
<keyword evidence="4" id="KW-1185">Reference proteome</keyword>
<comment type="caution">
    <text evidence="3">The sequence shown here is derived from an EMBL/GenBank/DDBJ whole genome shotgun (WGS) entry which is preliminary data.</text>
</comment>
<evidence type="ECO:0000313" key="3">
    <source>
        <dbReference type="EMBL" id="GAA2050107.1"/>
    </source>
</evidence>
<dbReference type="GO" id="GO:0016787">
    <property type="term" value="F:hydrolase activity"/>
    <property type="evidence" value="ECO:0007669"/>
    <property type="project" value="UniProtKB-KW"/>
</dbReference>
<dbReference type="InterPro" id="IPR000073">
    <property type="entry name" value="AB_hydrolase_1"/>
</dbReference>
<name>A0ABN2V4A5_9ACTN</name>
<keyword evidence="3" id="KW-0378">Hydrolase</keyword>
<dbReference type="PANTHER" id="PTHR37017:SF11">
    <property type="entry name" value="ESTERASE_LIPASE_THIOESTERASE DOMAIN-CONTAINING PROTEIN"/>
    <property type="match status" value="1"/>
</dbReference>
<dbReference type="InterPro" id="IPR029058">
    <property type="entry name" value="AB_hydrolase_fold"/>
</dbReference>
<evidence type="ECO:0000259" key="2">
    <source>
        <dbReference type="Pfam" id="PF12697"/>
    </source>
</evidence>
<feature type="transmembrane region" description="Helical" evidence="1">
    <location>
        <begin position="21"/>
        <end position="44"/>
    </location>
</feature>
<dbReference type="Proteomes" id="UP001500751">
    <property type="component" value="Unassembled WGS sequence"/>
</dbReference>
<dbReference type="EMBL" id="BAAAQN010000048">
    <property type="protein sequence ID" value="GAA2050107.1"/>
    <property type="molecule type" value="Genomic_DNA"/>
</dbReference>